<evidence type="ECO:0000313" key="6">
    <source>
        <dbReference type="EMBL" id="CUS35156.1"/>
    </source>
</evidence>
<evidence type="ECO:0000313" key="7">
    <source>
        <dbReference type="Proteomes" id="UP000198736"/>
    </source>
</evidence>
<dbReference type="GO" id="GO:0016787">
    <property type="term" value="F:hydrolase activity"/>
    <property type="evidence" value="ECO:0007669"/>
    <property type="project" value="UniProtKB-KW"/>
</dbReference>
<dbReference type="AlphaFoldDB" id="A0A0S4LGM8"/>
<dbReference type="RefSeq" id="WP_090896574.1">
    <property type="nucleotide sequence ID" value="NZ_CZPZ01000012.1"/>
</dbReference>
<dbReference type="Pfam" id="PF00565">
    <property type="entry name" value="SNase"/>
    <property type="match status" value="1"/>
</dbReference>
<reference evidence="7" key="1">
    <citation type="submission" date="2015-10" db="EMBL/GenBank/DDBJ databases">
        <authorList>
            <person name="Luecker S."/>
            <person name="Luecker S."/>
        </authorList>
    </citation>
    <scope>NUCLEOTIDE SEQUENCE [LARGE SCALE GENOMIC DNA]</scope>
</reference>
<sequence length="201" mass="22544">MSFALGRRYRFPVFMPVRYGRGNETGYGSITNLSPLGWRRILSLALLFLLSSAEAFPFGGEVVRVLEGGTIEVVRLGKAERIHLHGLDCPEKGQPHGDEVKEAISALVFAMAVTVEPYGKDKYGRIMADVLLADGTNVNHALVKEGRCWWSRRSAPDNAELERLELEAREAKKGLWEDPEPIPPWEYRKTQRRQSPGAPNN</sequence>
<keyword evidence="3" id="KW-0378">Hydrolase</keyword>
<dbReference type="STRING" id="1742973.COMA2_20115"/>
<evidence type="ECO:0000256" key="3">
    <source>
        <dbReference type="ARBA" id="ARBA00022801"/>
    </source>
</evidence>
<evidence type="ECO:0000256" key="2">
    <source>
        <dbReference type="ARBA" id="ARBA00022759"/>
    </source>
</evidence>
<proteinExistence type="predicted"/>
<keyword evidence="1" id="KW-0540">Nuclease</keyword>
<dbReference type="GO" id="GO:0004519">
    <property type="term" value="F:endonuclease activity"/>
    <property type="evidence" value="ECO:0007669"/>
    <property type="project" value="UniProtKB-KW"/>
</dbReference>
<dbReference type="GO" id="GO:0005737">
    <property type="term" value="C:cytoplasm"/>
    <property type="evidence" value="ECO:0007669"/>
    <property type="project" value="TreeGrafter"/>
</dbReference>
<dbReference type="InterPro" id="IPR035437">
    <property type="entry name" value="SNase_OB-fold_sf"/>
</dbReference>
<feature type="region of interest" description="Disordered" evidence="4">
    <location>
        <begin position="170"/>
        <end position="201"/>
    </location>
</feature>
<evidence type="ECO:0000256" key="1">
    <source>
        <dbReference type="ARBA" id="ARBA00022722"/>
    </source>
</evidence>
<dbReference type="SUPFAM" id="SSF50199">
    <property type="entry name" value="Staphylococcal nuclease"/>
    <property type="match status" value="1"/>
</dbReference>
<dbReference type="EMBL" id="CZPZ01000012">
    <property type="protein sequence ID" value="CUS35156.1"/>
    <property type="molecule type" value="Genomic_DNA"/>
</dbReference>
<feature type="domain" description="TNase-like" evidence="5">
    <location>
        <begin position="56"/>
        <end position="178"/>
    </location>
</feature>
<name>A0A0S4LGM8_9BACT</name>
<dbReference type="OrthoDB" id="6867997at2"/>
<evidence type="ECO:0000259" key="5">
    <source>
        <dbReference type="PROSITE" id="PS50830"/>
    </source>
</evidence>
<dbReference type="PROSITE" id="PS50830">
    <property type="entry name" value="TNASE_3"/>
    <property type="match status" value="1"/>
</dbReference>
<evidence type="ECO:0000256" key="4">
    <source>
        <dbReference type="SAM" id="MobiDB-lite"/>
    </source>
</evidence>
<dbReference type="SMART" id="SM00318">
    <property type="entry name" value="SNc"/>
    <property type="match status" value="1"/>
</dbReference>
<protein>
    <submittedName>
        <fullName evidence="6">Micrococcal nuclease-like nuclease</fullName>
    </submittedName>
</protein>
<keyword evidence="7" id="KW-1185">Reference proteome</keyword>
<dbReference type="PANTHER" id="PTHR12302:SF3">
    <property type="entry name" value="SERINE_THREONINE-PROTEIN KINASE 31"/>
    <property type="match status" value="1"/>
</dbReference>
<keyword evidence="2" id="KW-0255">Endonuclease</keyword>
<accession>A0A0S4LGM8</accession>
<gene>
    <name evidence="6" type="ORF">COMA2_20115</name>
</gene>
<dbReference type="PANTHER" id="PTHR12302">
    <property type="entry name" value="EBNA2 BINDING PROTEIN P100"/>
    <property type="match status" value="1"/>
</dbReference>
<dbReference type="Proteomes" id="UP000198736">
    <property type="component" value="Unassembled WGS sequence"/>
</dbReference>
<organism evidence="6 7">
    <name type="scientific">Candidatus Nitrospira nitrificans</name>
    <dbReference type="NCBI Taxonomy" id="1742973"/>
    <lineage>
        <taxon>Bacteria</taxon>
        <taxon>Pseudomonadati</taxon>
        <taxon>Nitrospirota</taxon>
        <taxon>Nitrospiria</taxon>
        <taxon>Nitrospirales</taxon>
        <taxon>Nitrospiraceae</taxon>
        <taxon>Nitrospira</taxon>
    </lineage>
</organism>
<dbReference type="Gene3D" id="2.40.50.90">
    <property type="match status" value="1"/>
</dbReference>
<dbReference type="InterPro" id="IPR016071">
    <property type="entry name" value="Staphylococal_nuclease_OB-fold"/>
</dbReference>